<evidence type="ECO:0000256" key="1">
    <source>
        <dbReference type="SAM" id="Phobius"/>
    </source>
</evidence>
<comment type="caution">
    <text evidence="2">The sequence shown here is derived from an EMBL/GenBank/DDBJ whole genome shotgun (WGS) entry which is preliminary data.</text>
</comment>
<reference evidence="2" key="1">
    <citation type="submission" date="2021-12" db="EMBL/GenBank/DDBJ databases">
        <title>Novel species in genus Dyadobacter.</title>
        <authorList>
            <person name="Ma C."/>
        </authorList>
    </citation>
    <scope>NUCLEOTIDE SEQUENCE</scope>
    <source>
        <strain evidence="2">LJ419</strain>
    </source>
</reference>
<keyword evidence="1" id="KW-0812">Transmembrane</keyword>
<keyword evidence="1" id="KW-1133">Transmembrane helix</keyword>
<accession>A0A9X1PFW5</accession>
<dbReference type="EMBL" id="JAJTTC010000001">
    <property type="protein sequence ID" value="MCF0060405.1"/>
    <property type="molecule type" value="Genomic_DNA"/>
</dbReference>
<feature type="transmembrane region" description="Helical" evidence="1">
    <location>
        <begin position="86"/>
        <end position="103"/>
    </location>
</feature>
<keyword evidence="3" id="KW-1185">Reference proteome</keyword>
<gene>
    <name evidence="2" type="ORF">LXM26_02800</name>
</gene>
<dbReference type="RefSeq" id="WP_234653122.1">
    <property type="nucleotide sequence ID" value="NZ_CP094997.1"/>
</dbReference>
<keyword evidence="1" id="KW-0472">Membrane</keyword>
<feature type="transmembrane region" description="Helical" evidence="1">
    <location>
        <begin position="115"/>
        <end position="136"/>
    </location>
</feature>
<dbReference type="AlphaFoldDB" id="A0A9X1PFW5"/>
<dbReference type="PROSITE" id="PS51257">
    <property type="entry name" value="PROKAR_LIPOPROTEIN"/>
    <property type="match status" value="1"/>
</dbReference>
<name>A0A9X1PFW5_9BACT</name>
<evidence type="ECO:0000313" key="2">
    <source>
        <dbReference type="EMBL" id="MCF0060405.1"/>
    </source>
</evidence>
<dbReference type="Proteomes" id="UP001139000">
    <property type="component" value="Unassembled WGS sequence"/>
</dbReference>
<organism evidence="2 3">
    <name type="scientific">Dyadobacter chenwenxiniae</name>
    <dbReference type="NCBI Taxonomy" id="2906456"/>
    <lineage>
        <taxon>Bacteria</taxon>
        <taxon>Pseudomonadati</taxon>
        <taxon>Bacteroidota</taxon>
        <taxon>Cytophagia</taxon>
        <taxon>Cytophagales</taxon>
        <taxon>Spirosomataceae</taxon>
        <taxon>Dyadobacter</taxon>
    </lineage>
</organism>
<protein>
    <recommendedName>
        <fullName evidence="4">Lipoprotein</fullName>
    </recommendedName>
</protein>
<sequence>MKRKTTSSIHAIAGISAFLLILIFFLASLACELSGNLAWLIQLKKIIFFTMWAMVILVPAAALTGNKLAGKSKDARVEKKRGRMRWIALNGVILLSLASFLFYKACNDEIDSLFFAAQVAELIVGATNILLLGLMIRDGFRLTRRFKATPAIGS</sequence>
<evidence type="ECO:0000313" key="3">
    <source>
        <dbReference type="Proteomes" id="UP001139000"/>
    </source>
</evidence>
<evidence type="ECO:0008006" key="4">
    <source>
        <dbReference type="Google" id="ProtNLM"/>
    </source>
</evidence>
<proteinExistence type="predicted"/>
<feature type="transmembrane region" description="Helical" evidence="1">
    <location>
        <begin position="46"/>
        <end position="65"/>
    </location>
</feature>